<protein>
    <recommendedName>
        <fullName evidence="3">C2H2-type domain-containing protein</fullName>
    </recommendedName>
</protein>
<keyword evidence="1" id="KW-0812">Transmembrane</keyword>
<keyword evidence="1" id="KW-0472">Membrane</keyword>
<dbReference type="EMBL" id="KQ426287">
    <property type="protein sequence ID" value="KOF68451.1"/>
    <property type="molecule type" value="Genomic_DNA"/>
</dbReference>
<feature type="transmembrane region" description="Helical" evidence="1">
    <location>
        <begin position="47"/>
        <end position="71"/>
    </location>
</feature>
<keyword evidence="1" id="KW-1133">Transmembrane helix</keyword>
<name>A0A0L8FUS4_OCTBM</name>
<evidence type="ECO:0008006" key="3">
    <source>
        <dbReference type="Google" id="ProtNLM"/>
    </source>
</evidence>
<organism evidence="2">
    <name type="scientific">Octopus bimaculoides</name>
    <name type="common">California two-spotted octopus</name>
    <dbReference type="NCBI Taxonomy" id="37653"/>
    <lineage>
        <taxon>Eukaryota</taxon>
        <taxon>Metazoa</taxon>
        <taxon>Spiralia</taxon>
        <taxon>Lophotrochozoa</taxon>
        <taxon>Mollusca</taxon>
        <taxon>Cephalopoda</taxon>
        <taxon>Coleoidea</taxon>
        <taxon>Octopodiformes</taxon>
        <taxon>Octopoda</taxon>
        <taxon>Incirrata</taxon>
        <taxon>Octopodidae</taxon>
        <taxon>Octopus</taxon>
    </lineage>
</organism>
<proteinExistence type="predicted"/>
<reference evidence="2" key="1">
    <citation type="submission" date="2015-07" db="EMBL/GenBank/DDBJ databases">
        <title>MeaNS - Measles Nucleotide Surveillance Program.</title>
        <authorList>
            <person name="Tran T."/>
            <person name="Druce J."/>
        </authorList>
    </citation>
    <scope>NUCLEOTIDE SEQUENCE</scope>
    <source>
        <strain evidence="2">UCB-OBI-ISO-001</strain>
        <tissue evidence="2">Gonad</tissue>
    </source>
</reference>
<evidence type="ECO:0000256" key="1">
    <source>
        <dbReference type="SAM" id="Phobius"/>
    </source>
</evidence>
<evidence type="ECO:0000313" key="2">
    <source>
        <dbReference type="EMBL" id="KOF68451.1"/>
    </source>
</evidence>
<accession>A0A0L8FUS4</accession>
<gene>
    <name evidence="2" type="ORF">OCBIM_22007314mg</name>
</gene>
<dbReference type="AlphaFoldDB" id="A0A0L8FUS4"/>
<sequence>MLTCTHPHICKGILTVSLYFSDTFQPIAIAEDTSCQYPHSRNKFYAYIFKSIIFAIQSNLCLCMTCTYAFLQMYTHINLHTHTHTHEQTFKTSVALQYL</sequence>